<gene>
    <name evidence="1" type="ORF">LCGC14_2173700</name>
</gene>
<accession>A0A0F9GK42</accession>
<name>A0A0F9GK42_9ZZZZ</name>
<comment type="caution">
    <text evidence="1">The sequence shown here is derived from an EMBL/GenBank/DDBJ whole genome shotgun (WGS) entry which is preliminary data.</text>
</comment>
<dbReference type="EMBL" id="LAZR01028117">
    <property type="protein sequence ID" value="KKL63577.1"/>
    <property type="molecule type" value="Genomic_DNA"/>
</dbReference>
<sequence length="557" mass="64703">MPASVSKFLPRHDGTTKTIDFVERPVCKHCKNAMKIVKTSIIGPIVGLLENYDVSKVYYRCGRALCPGGDNSPISPENKIYPYKSDYDHEVYAKVAELRWSYKHTYWEIIDKMNKQYKIVLNLATIERMLKIYEIGCSEKYKPEFIEVIKKNGGVLLTIDGMRPSPGNPGLYTIYDYFTGLTIHSKRLKSESTANIAKLLEIAKKRISKELNVPVVGIMSDALPAQRKAIEKALPDAPHCLCHYHFYKLVFDAPKKLDSNLMTQTRIFLKKLWYLKKSTKYNYQGTTWEPTYSITKDLIEILNNLSKWKPRPKDPYFVGLELFSRLTDINSILDAFLKDLRGSRSHFEDEPVIRDLHLKISDYCKSKTDIVIELGLVKEYLAEIKAILDDIDASADKALDKLENYSNILVNRLSSKNGFEKEKKFIETLRKYLENKGELLFNYKRIEGAPKTNNSHKLAFKQLKHFLRRIIGFQTANHYLLSHGERIVFVNPHESLEGILEILKKMDHQKARKLIRSERTSRDSIRYILHDPERWAIKIEELTKRFKILLESLLMKT</sequence>
<evidence type="ECO:0008006" key="2">
    <source>
        <dbReference type="Google" id="ProtNLM"/>
    </source>
</evidence>
<dbReference type="AlphaFoldDB" id="A0A0F9GK42"/>
<evidence type="ECO:0000313" key="1">
    <source>
        <dbReference type="EMBL" id="KKL63577.1"/>
    </source>
</evidence>
<protein>
    <recommendedName>
        <fullName evidence="2">MULE transposase domain-containing protein</fullName>
    </recommendedName>
</protein>
<reference evidence="1" key="1">
    <citation type="journal article" date="2015" name="Nature">
        <title>Complex archaea that bridge the gap between prokaryotes and eukaryotes.</title>
        <authorList>
            <person name="Spang A."/>
            <person name="Saw J.H."/>
            <person name="Jorgensen S.L."/>
            <person name="Zaremba-Niedzwiedzka K."/>
            <person name="Martijn J."/>
            <person name="Lind A.E."/>
            <person name="van Eijk R."/>
            <person name="Schleper C."/>
            <person name="Guy L."/>
            <person name="Ettema T.J."/>
        </authorList>
    </citation>
    <scope>NUCLEOTIDE SEQUENCE</scope>
</reference>
<organism evidence="1">
    <name type="scientific">marine sediment metagenome</name>
    <dbReference type="NCBI Taxonomy" id="412755"/>
    <lineage>
        <taxon>unclassified sequences</taxon>
        <taxon>metagenomes</taxon>
        <taxon>ecological metagenomes</taxon>
    </lineage>
</organism>
<proteinExistence type="predicted"/>